<dbReference type="Pfam" id="PF00482">
    <property type="entry name" value="T2SSF"/>
    <property type="match status" value="1"/>
</dbReference>
<evidence type="ECO:0000256" key="3">
    <source>
        <dbReference type="ARBA" id="ARBA00022692"/>
    </source>
</evidence>
<dbReference type="KEGG" id="blag:BLTE_35340"/>
<keyword evidence="3 6" id="KW-0812">Transmembrane</keyword>
<evidence type="ECO:0000256" key="1">
    <source>
        <dbReference type="ARBA" id="ARBA00004651"/>
    </source>
</evidence>
<evidence type="ECO:0000313" key="9">
    <source>
        <dbReference type="Proteomes" id="UP000266934"/>
    </source>
</evidence>
<dbReference type="Proteomes" id="UP000266934">
    <property type="component" value="Chromosome"/>
</dbReference>
<protein>
    <submittedName>
        <fullName evidence="8">Pilus assembly protein</fullName>
    </submittedName>
</protein>
<evidence type="ECO:0000313" key="8">
    <source>
        <dbReference type="EMBL" id="BBF94849.1"/>
    </source>
</evidence>
<evidence type="ECO:0000256" key="5">
    <source>
        <dbReference type="ARBA" id="ARBA00023136"/>
    </source>
</evidence>
<keyword evidence="9" id="KW-1185">Reference proteome</keyword>
<comment type="subcellular location">
    <subcellularLocation>
        <location evidence="1">Cell membrane</location>
        <topology evidence="1">Multi-pass membrane protein</topology>
    </subcellularLocation>
</comment>
<dbReference type="PANTHER" id="PTHR35007">
    <property type="entry name" value="INTEGRAL MEMBRANE PROTEIN-RELATED"/>
    <property type="match status" value="1"/>
</dbReference>
<feature type="transmembrane region" description="Helical" evidence="6">
    <location>
        <begin position="100"/>
        <end position="117"/>
    </location>
</feature>
<reference evidence="8 9" key="1">
    <citation type="submission" date="2018-08" db="EMBL/GenBank/DDBJ databases">
        <title>Complete genome sequencing of Blastochloris tepida GI.</title>
        <authorList>
            <person name="Tsukatani Y."/>
            <person name="Mori H."/>
        </authorList>
    </citation>
    <scope>NUCLEOTIDE SEQUENCE [LARGE SCALE GENOMIC DNA]</scope>
    <source>
        <strain evidence="8 9">GI</strain>
    </source>
</reference>
<dbReference type="GO" id="GO:0005886">
    <property type="term" value="C:plasma membrane"/>
    <property type="evidence" value="ECO:0007669"/>
    <property type="project" value="UniProtKB-SubCell"/>
</dbReference>
<dbReference type="AlphaFoldDB" id="A0A348G5L6"/>
<dbReference type="RefSeq" id="WP_126401899.1">
    <property type="nucleotide sequence ID" value="NZ_AP018907.1"/>
</dbReference>
<evidence type="ECO:0000256" key="6">
    <source>
        <dbReference type="SAM" id="Phobius"/>
    </source>
</evidence>
<dbReference type="InterPro" id="IPR042094">
    <property type="entry name" value="T2SS_GspF_sf"/>
</dbReference>
<feature type="transmembrane region" description="Helical" evidence="6">
    <location>
        <begin position="268"/>
        <end position="288"/>
    </location>
</feature>
<sequence>MELETLAVIMLAVVAAGGAAWVFLYPLLSGERQAEKRMTQVSAQSVATVRRTRRDDPAASRRQQVEESLKALEERQKNAKNPPLAARLGQAGLSWSKKQYYLISVAIGLGFALLALLTKQHILIVIGAGFAGGFGVPRWLLGHLKKKREKLFNLEFPSAVDVIVRGVKAGLPLADCIGIIAKEAQEPVRSEFRLIVETQAMGVPLHEAVSKLYERVPLPEANFFAIVVAIQQRSGGNLSEVLGNLSRVLRDRKKMKAKINAMSMEAKASAGIIGALPVIVGVLVYLTSPKYIELLWITPVGRMMLAGCVMWMGMGVLVMKRMINFDF</sequence>
<evidence type="ECO:0000259" key="7">
    <source>
        <dbReference type="Pfam" id="PF00482"/>
    </source>
</evidence>
<feature type="transmembrane region" description="Helical" evidence="6">
    <location>
        <begin position="294"/>
        <end position="318"/>
    </location>
</feature>
<name>A0A348G5L6_9HYPH</name>
<proteinExistence type="predicted"/>
<feature type="domain" description="Type II secretion system protein GspF" evidence="7">
    <location>
        <begin position="161"/>
        <end position="284"/>
    </location>
</feature>
<feature type="transmembrane region" description="Helical" evidence="6">
    <location>
        <begin position="123"/>
        <end position="141"/>
    </location>
</feature>
<evidence type="ECO:0000256" key="2">
    <source>
        <dbReference type="ARBA" id="ARBA00022475"/>
    </source>
</evidence>
<organism evidence="8 9">
    <name type="scientific">Blastochloris tepida</name>
    <dbReference type="NCBI Taxonomy" id="2233851"/>
    <lineage>
        <taxon>Bacteria</taxon>
        <taxon>Pseudomonadati</taxon>
        <taxon>Pseudomonadota</taxon>
        <taxon>Alphaproteobacteria</taxon>
        <taxon>Hyphomicrobiales</taxon>
        <taxon>Blastochloridaceae</taxon>
        <taxon>Blastochloris</taxon>
    </lineage>
</organism>
<evidence type="ECO:0000256" key="4">
    <source>
        <dbReference type="ARBA" id="ARBA00022989"/>
    </source>
</evidence>
<keyword evidence="5 6" id="KW-0472">Membrane</keyword>
<keyword evidence="2" id="KW-1003">Cell membrane</keyword>
<dbReference type="OrthoDB" id="9803381at2"/>
<feature type="transmembrane region" description="Helical" evidence="6">
    <location>
        <begin position="6"/>
        <end position="28"/>
    </location>
</feature>
<dbReference type="Gene3D" id="1.20.81.30">
    <property type="entry name" value="Type II secretion system (T2SS), domain F"/>
    <property type="match status" value="1"/>
</dbReference>
<gene>
    <name evidence="8" type="primary">ctpH</name>
    <name evidence="8" type="ORF">BLTE_35340</name>
</gene>
<dbReference type="PANTHER" id="PTHR35007:SF1">
    <property type="entry name" value="PILUS ASSEMBLY PROTEIN"/>
    <property type="match status" value="1"/>
</dbReference>
<keyword evidence="4 6" id="KW-1133">Transmembrane helix</keyword>
<dbReference type="EMBL" id="AP018907">
    <property type="protein sequence ID" value="BBF94849.1"/>
    <property type="molecule type" value="Genomic_DNA"/>
</dbReference>
<dbReference type="InterPro" id="IPR018076">
    <property type="entry name" value="T2SS_GspF_dom"/>
</dbReference>
<accession>A0A348G5L6</accession>